<feature type="non-terminal residue" evidence="2">
    <location>
        <position position="47"/>
    </location>
</feature>
<dbReference type="Proteomes" id="UP000265520">
    <property type="component" value="Unassembled WGS sequence"/>
</dbReference>
<dbReference type="AlphaFoldDB" id="A0A392NG23"/>
<evidence type="ECO:0000256" key="1">
    <source>
        <dbReference type="SAM" id="Phobius"/>
    </source>
</evidence>
<keyword evidence="1" id="KW-1133">Transmembrane helix</keyword>
<dbReference type="EMBL" id="LXQA010038361">
    <property type="protein sequence ID" value="MCH98712.1"/>
    <property type="molecule type" value="Genomic_DNA"/>
</dbReference>
<keyword evidence="1" id="KW-0472">Membrane</keyword>
<evidence type="ECO:0000313" key="2">
    <source>
        <dbReference type="EMBL" id="MCH98712.1"/>
    </source>
</evidence>
<evidence type="ECO:0000313" key="3">
    <source>
        <dbReference type="Proteomes" id="UP000265520"/>
    </source>
</evidence>
<accession>A0A392NG23</accession>
<organism evidence="2 3">
    <name type="scientific">Trifolium medium</name>
    <dbReference type="NCBI Taxonomy" id="97028"/>
    <lineage>
        <taxon>Eukaryota</taxon>
        <taxon>Viridiplantae</taxon>
        <taxon>Streptophyta</taxon>
        <taxon>Embryophyta</taxon>
        <taxon>Tracheophyta</taxon>
        <taxon>Spermatophyta</taxon>
        <taxon>Magnoliopsida</taxon>
        <taxon>eudicotyledons</taxon>
        <taxon>Gunneridae</taxon>
        <taxon>Pentapetalae</taxon>
        <taxon>rosids</taxon>
        <taxon>fabids</taxon>
        <taxon>Fabales</taxon>
        <taxon>Fabaceae</taxon>
        <taxon>Papilionoideae</taxon>
        <taxon>50 kb inversion clade</taxon>
        <taxon>NPAAA clade</taxon>
        <taxon>Hologalegina</taxon>
        <taxon>IRL clade</taxon>
        <taxon>Trifolieae</taxon>
        <taxon>Trifolium</taxon>
    </lineage>
</organism>
<proteinExistence type="predicted"/>
<protein>
    <submittedName>
        <fullName evidence="2">Uncharacterized protein</fullName>
    </submittedName>
</protein>
<name>A0A392NG23_9FABA</name>
<feature type="transmembrane region" description="Helical" evidence="1">
    <location>
        <begin position="25"/>
        <end position="45"/>
    </location>
</feature>
<sequence>MRLTNLRMRILQQRARVMSNELRNAVRFGVSWTIAEIVVNVIIVWEE</sequence>
<comment type="caution">
    <text evidence="2">The sequence shown here is derived from an EMBL/GenBank/DDBJ whole genome shotgun (WGS) entry which is preliminary data.</text>
</comment>
<keyword evidence="3" id="KW-1185">Reference proteome</keyword>
<reference evidence="2 3" key="1">
    <citation type="journal article" date="2018" name="Front. Plant Sci.">
        <title>Red Clover (Trifolium pratense) and Zigzag Clover (T. medium) - A Picture of Genomic Similarities and Differences.</title>
        <authorList>
            <person name="Dluhosova J."/>
            <person name="Istvanek J."/>
            <person name="Nedelnik J."/>
            <person name="Repkova J."/>
        </authorList>
    </citation>
    <scope>NUCLEOTIDE SEQUENCE [LARGE SCALE GENOMIC DNA]</scope>
    <source>
        <strain evidence="3">cv. 10/8</strain>
        <tissue evidence="2">Leaf</tissue>
    </source>
</reference>
<keyword evidence="1" id="KW-0812">Transmembrane</keyword>